<evidence type="ECO:0000256" key="4">
    <source>
        <dbReference type="ARBA" id="ARBA00022771"/>
    </source>
</evidence>
<feature type="compositionally biased region" description="Acidic residues" evidence="8">
    <location>
        <begin position="1122"/>
        <end position="1133"/>
    </location>
</feature>
<feature type="domain" description="C2H2-type" evidence="9">
    <location>
        <begin position="381"/>
        <end position="409"/>
    </location>
</feature>
<dbReference type="InterPro" id="IPR013087">
    <property type="entry name" value="Znf_C2H2_type"/>
</dbReference>
<proteinExistence type="predicted"/>
<evidence type="ECO:0000256" key="1">
    <source>
        <dbReference type="ARBA" id="ARBA00004123"/>
    </source>
</evidence>
<dbReference type="Proteomes" id="UP000735302">
    <property type="component" value="Unassembled WGS sequence"/>
</dbReference>
<feature type="domain" description="C2H2-type" evidence="9">
    <location>
        <begin position="1490"/>
        <end position="1517"/>
    </location>
</feature>
<dbReference type="GO" id="GO:0008270">
    <property type="term" value="F:zinc ion binding"/>
    <property type="evidence" value="ECO:0007669"/>
    <property type="project" value="UniProtKB-KW"/>
</dbReference>
<comment type="caution">
    <text evidence="10">The sequence shown here is derived from an EMBL/GenBank/DDBJ whole genome shotgun (WGS) entry which is preliminary data.</text>
</comment>
<feature type="compositionally biased region" description="Basic and acidic residues" evidence="8">
    <location>
        <begin position="1160"/>
        <end position="1172"/>
    </location>
</feature>
<dbReference type="PANTHER" id="PTHR16515:SF66">
    <property type="entry name" value="C2H2-TYPE DOMAIN-CONTAINING PROTEIN"/>
    <property type="match status" value="1"/>
</dbReference>
<evidence type="ECO:0000313" key="11">
    <source>
        <dbReference type="Proteomes" id="UP000735302"/>
    </source>
</evidence>
<dbReference type="Gene3D" id="3.30.160.60">
    <property type="entry name" value="Classic Zinc Finger"/>
    <property type="match status" value="8"/>
</dbReference>
<reference evidence="10 11" key="1">
    <citation type="journal article" date="2021" name="Elife">
        <title>Chloroplast acquisition without the gene transfer in kleptoplastic sea slugs, Plakobranchus ocellatus.</title>
        <authorList>
            <person name="Maeda T."/>
            <person name="Takahashi S."/>
            <person name="Yoshida T."/>
            <person name="Shimamura S."/>
            <person name="Takaki Y."/>
            <person name="Nagai Y."/>
            <person name="Toyoda A."/>
            <person name="Suzuki Y."/>
            <person name="Arimoto A."/>
            <person name="Ishii H."/>
            <person name="Satoh N."/>
            <person name="Nishiyama T."/>
            <person name="Hasebe M."/>
            <person name="Maruyama T."/>
            <person name="Minagawa J."/>
            <person name="Obokata J."/>
            <person name="Shigenobu S."/>
        </authorList>
    </citation>
    <scope>NUCLEOTIDE SEQUENCE [LARGE SCALE GENOMIC DNA]</scope>
</reference>
<evidence type="ECO:0000259" key="9">
    <source>
        <dbReference type="PROSITE" id="PS50157"/>
    </source>
</evidence>
<feature type="region of interest" description="Disordered" evidence="8">
    <location>
        <begin position="1121"/>
        <end position="1143"/>
    </location>
</feature>
<evidence type="ECO:0000313" key="10">
    <source>
        <dbReference type="EMBL" id="GFN91358.1"/>
    </source>
</evidence>
<gene>
    <name evidence="10" type="ORF">PoB_001786400</name>
</gene>
<keyword evidence="3" id="KW-0677">Repeat</keyword>
<accession>A0AAV3ZBL2</accession>
<keyword evidence="4 7" id="KW-0863">Zinc-finger</keyword>
<dbReference type="Pfam" id="PF00096">
    <property type="entry name" value="zf-C2H2"/>
    <property type="match status" value="2"/>
</dbReference>
<protein>
    <submittedName>
        <fullName evidence="10">Zinc finger protein 507-like</fullName>
    </submittedName>
</protein>
<feature type="compositionally biased region" description="Polar residues" evidence="8">
    <location>
        <begin position="925"/>
        <end position="934"/>
    </location>
</feature>
<dbReference type="InterPro" id="IPR036236">
    <property type="entry name" value="Znf_C2H2_sf"/>
</dbReference>
<evidence type="ECO:0000256" key="3">
    <source>
        <dbReference type="ARBA" id="ARBA00022737"/>
    </source>
</evidence>
<name>A0AAV3ZBL2_9GAST</name>
<feature type="compositionally biased region" description="Polar residues" evidence="8">
    <location>
        <begin position="987"/>
        <end position="1013"/>
    </location>
</feature>
<dbReference type="GO" id="GO:0010468">
    <property type="term" value="P:regulation of gene expression"/>
    <property type="evidence" value="ECO:0007669"/>
    <property type="project" value="TreeGrafter"/>
</dbReference>
<evidence type="ECO:0000256" key="5">
    <source>
        <dbReference type="ARBA" id="ARBA00022833"/>
    </source>
</evidence>
<dbReference type="PROSITE" id="PS50157">
    <property type="entry name" value="ZINC_FINGER_C2H2_2"/>
    <property type="match status" value="8"/>
</dbReference>
<feature type="compositionally biased region" description="Basic and acidic residues" evidence="8">
    <location>
        <begin position="912"/>
        <end position="924"/>
    </location>
</feature>
<dbReference type="PROSITE" id="PS00028">
    <property type="entry name" value="ZINC_FINGER_C2H2_1"/>
    <property type="match status" value="7"/>
</dbReference>
<feature type="domain" description="C2H2-type" evidence="9">
    <location>
        <begin position="523"/>
        <end position="546"/>
    </location>
</feature>
<feature type="compositionally biased region" description="Low complexity" evidence="8">
    <location>
        <begin position="548"/>
        <end position="565"/>
    </location>
</feature>
<comment type="subcellular location">
    <subcellularLocation>
        <location evidence="1">Nucleus</location>
    </subcellularLocation>
</comment>
<evidence type="ECO:0000256" key="6">
    <source>
        <dbReference type="ARBA" id="ARBA00023242"/>
    </source>
</evidence>
<dbReference type="SMART" id="SM00355">
    <property type="entry name" value="ZnF_C2H2"/>
    <property type="match status" value="18"/>
</dbReference>
<feature type="region of interest" description="Disordered" evidence="8">
    <location>
        <begin position="1392"/>
        <end position="1421"/>
    </location>
</feature>
<evidence type="ECO:0000256" key="7">
    <source>
        <dbReference type="PROSITE-ProRule" id="PRU00042"/>
    </source>
</evidence>
<feature type="domain" description="C2H2-type" evidence="9">
    <location>
        <begin position="1212"/>
        <end position="1239"/>
    </location>
</feature>
<feature type="region of interest" description="Disordered" evidence="8">
    <location>
        <begin position="793"/>
        <end position="820"/>
    </location>
</feature>
<feature type="region of interest" description="Disordered" evidence="8">
    <location>
        <begin position="1618"/>
        <end position="1641"/>
    </location>
</feature>
<evidence type="ECO:0000256" key="8">
    <source>
        <dbReference type="SAM" id="MobiDB-lite"/>
    </source>
</evidence>
<keyword evidence="6" id="KW-0539">Nucleus</keyword>
<feature type="domain" description="C2H2-type" evidence="9">
    <location>
        <begin position="410"/>
        <end position="437"/>
    </location>
</feature>
<feature type="region of interest" description="Disordered" evidence="8">
    <location>
        <begin position="976"/>
        <end position="1056"/>
    </location>
</feature>
<feature type="region of interest" description="Disordered" evidence="8">
    <location>
        <begin position="545"/>
        <end position="574"/>
    </location>
</feature>
<feature type="region of interest" description="Disordered" evidence="8">
    <location>
        <begin position="890"/>
        <end position="954"/>
    </location>
</feature>
<dbReference type="GO" id="GO:0005634">
    <property type="term" value="C:nucleus"/>
    <property type="evidence" value="ECO:0007669"/>
    <property type="project" value="UniProtKB-SubCell"/>
</dbReference>
<dbReference type="SUPFAM" id="SSF57667">
    <property type="entry name" value="beta-beta-alpha zinc fingers"/>
    <property type="match status" value="5"/>
</dbReference>
<keyword evidence="5" id="KW-0862">Zinc</keyword>
<keyword evidence="11" id="KW-1185">Reference proteome</keyword>
<organism evidence="10 11">
    <name type="scientific">Plakobranchus ocellatus</name>
    <dbReference type="NCBI Taxonomy" id="259542"/>
    <lineage>
        <taxon>Eukaryota</taxon>
        <taxon>Metazoa</taxon>
        <taxon>Spiralia</taxon>
        <taxon>Lophotrochozoa</taxon>
        <taxon>Mollusca</taxon>
        <taxon>Gastropoda</taxon>
        <taxon>Heterobranchia</taxon>
        <taxon>Euthyneura</taxon>
        <taxon>Panpulmonata</taxon>
        <taxon>Sacoglossa</taxon>
        <taxon>Placobranchoidea</taxon>
        <taxon>Plakobranchidae</taxon>
        <taxon>Plakobranchus</taxon>
    </lineage>
</organism>
<dbReference type="PANTHER" id="PTHR16515">
    <property type="entry name" value="PR DOMAIN ZINC FINGER PROTEIN"/>
    <property type="match status" value="1"/>
</dbReference>
<keyword evidence="2" id="KW-0479">Metal-binding</keyword>
<dbReference type="FunFam" id="3.30.160.60:FF:000145">
    <property type="entry name" value="Zinc finger protein 574"/>
    <property type="match status" value="1"/>
</dbReference>
<sequence length="1641" mass="182033">MEDDLDGNTAIINRDNVAVPCIVDEKSEEEILNENENVVIIQSTNENSTMNDLEDLDPSVIKYVKQLLMESDGQQSVIIVNQDGSSEQTYQLGLQSLENNEKIGSSDLQSFDHSGSKIMSPEVHKNTTSSIAVDSSSQTTVKVSSQASDTTITNVSTGMTSCHDIDISSEILLHQSDGTVETISFPSRNLTSCTDTFLPSTSGNHQTSIAVAPSKECAIFNQNSLPQTSGAAEHLLDIAHKMIGKKKPDTKLSSKLTSNTSILSSEVSSEGKSYMSESVITMYLSSPRELKNKLEDLKDNSPVVVLQAQNSSFPLEEQAIDSSEEVMTDISHPVKSQADLPGTSSLISRANIADSVSKDESAPEVPETGNSAGRDGEECVYRCQECGYSSHNKHYYKQHVDLVHNEDRPYKCPHCDYAGKRRHALLEHMVVHSNNRPFTCGHCNASFRKKGHLTNHIKLHTSQRLVHCGVCNIQLPDSEAFEAHLRKIHKTDKLYKCKLCEHTVVDREAMIKHFQTHNEMVFYACPICDSQFSGESSLEEHLKNIHGSVSTPSSSSLKSVPMNSSHSGKDPKTSTPNIMCSECGFVCCDQEVMQKHLWAHIKHDISKDSTESSKTKSNESSKENSMGVLKKNIDLGQKTLPKDVFYQCTSCAFTSSDNSAFIKHMLAHKTQDRHHREVSAESSSLLEAKVEPIKNGALTPVLDATKMKPSLLYTEVISKSIVSQEKADNSVPFVYDKASARFRCLICNYHCEFQRTIKAHIWKHSGHQSIEYPMFDQSGNATSGPQVKPSLFERQHAHSHSHPASISESHEKQKSGIVTLAPSQKPLPVFKTRSGEMVHLLPVDPANSSYKPGELIQIKDNTVIVPEKMGKTSAVSRFLESIVLNKPEDISQTKVKSQPEKVAQTEGQNVKEIPEKSESSESKTMDIQPSTSMPKSAGIAISQRGSKKDDVGELKRMEDDISVGCTEPSVVVEVMDTIPPGSGLTGMKSQQGSPRVSDLDSSGGDSKFSTQLRSAVLRSRDNSADSDTSISESEPCRSGKSAELSKRPTNLHGRNHHSYSTKLRCPFCDCHVTEDLKQHLMNCKVKNASNVQKDDKGVDNKKGLLDEEVQSSVKEDVCESYLAEDTDSTESSDETSAGDATNSKKSGICSSLLAVIEQLRERSRSESEEDRQGSQMLKKQNRKKGRQADVRLESIDDLKNIEKISENNGYKFRCVLCHYTSERIYNIKLHMKTHRQKKPTECSLCDFSSASPEALQEHMLKHCKVRTYACKFCPQNFNHKSTLRAHMRAHKDQEPYLCAYCVFETSNTREYQDHMQVHSGCSSRLRCPGCDLVLGGKDELTAHLLGCKGKKGRIQTRASAEAGSKGLYEQLTDAGSSATDCEANLLDDNLQQSKQEESQSSEQIALAAPKGSSAPQNTEPPTQHACVVQGCIFTSASLKDLQEHLSVHCNPSLLMCNLCDFKAWHSRSLKSHMKRHANDQRYVQQPLEQYKCNLCGYVCHHLPSLKSHMWRHASDQSYSYEFTNDVINAAIDHDNRVDAGGEADDPELLDQVINSERKILEGELTKCKRGDGQRPICWVTFRCCSCGFETINKAKLNIHMRTHSDLIQQAQALDIIPRRKRSGVEEKPQANPPAKVIKTEH</sequence>
<feature type="region of interest" description="Disordered" evidence="8">
    <location>
        <begin position="1160"/>
        <end position="1188"/>
    </location>
</feature>
<feature type="domain" description="C2H2-type" evidence="9">
    <location>
        <begin position="438"/>
        <end position="465"/>
    </location>
</feature>
<feature type="compositionally biased region" description="Basic and acidic residues" evidence="8">
    <location>
        <begin position="605"/>
        <end position="622"/>
    </location>
</feature>
<evidence type="ECO:0000256" key="2">
    <source>
        <dbReference type="ARBA" id="ARBA00022723"/>
    </source>
</evidence>
<feature type="domain" description="C2H2-type" evidence="9">
    <location>
        <begin position="1268"/>
        <end position="1295"/>
    </location>
</feature>
<feature type="region of interest" description="Disordered" evidence="8">
    <location>
        <begin position="605"/>
        <end position="627"/>
    </location>
</feature>
<dbReference type="InterPro" id="IPR050331">
    <property type="entry name" value="Zinc_finger"/>
</dbReference>
<feature type="region of interest" description="Disordered" evidence="8">
    <location>
        <begin position="354"/>
        <end position="374"/>
    </location>
</feature>
<dbReference type="EMBL" id="BLXT01002131">
    <property type="protein sequence ID" value="GFN91358.1"/>
    <property type="molecule type" value="Genomic_DNA"/>
</dbReference>
<feature type="domain" description="C2H2-type" evidence="9">
    <location>
        <begin position="1581"/>
        <end position="1604"/>
    </location>
</feature>